<dbReference type="PANTHER" id="PTHR36179:SF2">
    <property type="entry name" value="LUD DOMAIN-CONTAINING PROTEIN"/>
    <property type="match status" value="1"/>
</dbReference>
<accession>R6I9G5</accession>
<sequence>MAKTPTQLRSEAACKTVLKNLERRGFEAFYCSDKPAALDKALELISEDDVVSWGGSVTIQEIGLLDVMRSGRYKVIDRDTAETPAQRTELMRKALLCDTFLMSSNAVSEDGQLVNIDGTGNRVAAMVYGPKSVIVIAGINKIVKTQDDALARVRMLAAPINVQRFPQLKTPCMETGLCADCNAPDCICNYILTTRRCKPKGKIKVILVGESLGY</sequence>
<keyword evidence="5" id="KW-1185">Reference proteome</keyword>
<evidence type="ECO:0000259" key="1">
    <source>
        <dbReference type="Pfam" id="PF02589"/>
    </source>
</evidence>
<name>A0A3G9H2X0_9FIRM</name>
<accession>A0A3G9H2X0</accession>
<dbReference type="InterPro" id="IPR009501">
    <property type="entry name" value="UCP020269"/>
</dbReference>
<dbReference type="Pfam" id="PF02589">
    <property type="entry name" value="LUD_dom"/>
    <property type="match status" value="1"/>
</dbReference>
<gene>
    <name evidence="2" type="ORF">BN533_01028</name>
    <name evidence="3" type="ORF">GMD11_09190</name>
    <name evidence="4" type="ORF">GMD18_08845</name>
</gene>
<dbReference type="Proteomes" id="UP000443070">
    <property type="component" value="Unassembled WGS sequence"/>
</dbReference>
<proteinExistence type="predicted"/>
<organism evidence="2">
    <name type="scientific">Phascolarctobacterium faecium</name>
    <dbReference type="NCBI Taxonomy" id="33025"/>
    <lineage>
        <taxon>Bacteria</taxon>
        <taxon>Bacillati</taxon>
        <taxon>Bacillota</taxon>
        <taxon>Negativicutes</taxon>
        <taxon>Acidaminococcales</taxon>
        <taxon>Acidaminococcaceae</taxon>
        <taxon>Phascolarctobacterium</taxon>
    </lineage>
</organism>
<reference evidence="5 6" key="2">
    <citation type="journal article" date="2019" name="Nat. Med.">
        <title>A library of human gut bacterial isolates paired with longitudinal multiomics data enables mechanistic microbiome research.</title>
        <authorList>
            <person name="Poyet M."/>
            <person name="Groussin M."/>
            <person name="Gibbons S.M."/>
            <person name="Avila-Pacheco J."/>
            <person name="Jiang X."/>
            <person name="Kearney S.M."/>
            <person name="Perrotta A.R."/>
            <person name="Berdy B."/>
            <person name="Zhao S."/>
            <person name="Lieberman T.D."/>
            <person name="Swanson P.K."/>
            <person name="Smith M."/>
            <person name="Roesemann S."/>
            <person name="Alexander J.E."/>
            <person name="Rich S.A."/>
            <person name="Livny J."/>
            <person name="Vlamakis H."/>
            <person name="Clish C."/>
            <person name="Bullock K."/>
            <person name="Deik A."/>
            <person name="Scott J."/>
            <person name="Pierce K.A."/>
            <person name="Xavier R.J."/>
            <person name="Alm E.J."/>
        </authorList>
    </citation>
    <scope>NUCLEOTIDE SEQUENCE [LARGE SCALE GENOMIC DNA]</scope>
    <source>
        <strain evidence="3 6">BIOML-A13</strain>
        <strain evidence="4 5">BIOML-A3</strain>
    </source>
</reference>
<dbReference type="GeneID" id="49407761"/>
<dbReference type="InterPro" id="IPR037171">
    <property type="entry name" value="NagB/RpiA_transferase-like"/>
</dbReference>
<feature type="domain" description="LUD" evidence="1">
    <location>
        <begin position="16"/>
        <end position="208"/>
    </location>
</feature>
<comment type="caution">
    <text evidence="2">The sequence shown here is derived from an EMBL/GenBank/DDBJ whole genome shotgun (WGS) entry which is preliminary data.</text>
</comment>
<reference evidence="2" key="1">
    <citation type="submission" date="2012-11" db="EMBL/GenBank/DDBJ databases">
        <title>Dependencies among metagenomic species, viruses, plasmids and units of genetic variation.</title>
        <authorList>
            <person name="Nielsen H.B."/>
            <person name="Almeida M."/>
            <person name="Juncker A.S."/>
            <person name="Rasmussen S."/>
            <person name="Li J."/>
            <person name="Sunagawa S."/>
            <person name="Plichta D."/>
            <person name="Gautier L."/>
            <person name="Le Chatelier E."/>
            <person name="Peletier E."/>
            <person name="Bonde I."/>
            <person name="Nielsen T."/>
            <person name="Manichanh C."/>
            <person name="Arumugam M."/>
            <person name="Batto J."/>
            <person name="Santos M.B.Q.D."/>
            <person name="Blom N."/>
            <person name="Borruel N."/>
            <person name="Burgdorf K.S."/>
            <person name="Boumezbeur F."/>
            <person name="Casellas F."/>
            <person name="Dore J."/>
            <person name="Guarner F."/>
            <person name="Hansen T."/>
            <person name="Hildebrand F."/>
            <person name="Kaas R.S."/>
            <person name="Kennedy S."/>
            <person name="Kristiansen K."/>
            <person name="Kultima J.R."/>
            <person name="Leonard P."/>
            <person name="Levenez F."/>
            <person name="Lund O."/>
            <person name="Moumen B."/>
            <person name="Le Paslier D."/>
            <person name="Pons N."/>
            <person name="Pedersen O."/>
            <person name="Prifti E."/>
            <person name="Qin J."/>
            <person name="Raes J."/>
            <person name="Tap J."/>
            <person name="Tims S."/>
            <person name="Ussery D.W."/>
            <person name="Yamada T."/>
            <person name="MetaHit consortium"/>
            <person name="Renault P."/>
            <person name="Sicheritz-Ponten T."/>
            <person name="Bork P."/>
            <person name="Wang J."/>
            <person name="Brunak S."/>
            <person name="Ehrlich S.D."/>
        </authorList>
    </citation>
    <scope>NUCLEOTIDE SEQUENCE [LARGE SCALE GENOMIC DNA]</scope>
</reference>
<evidence type="ECO:0000313" key="5">
    <source>
        <dbReference type="Proteomes" id="UP000443070"/>
    </source>
</evidence>
<dbReference type="SUPFAM" id="SSF100950">
    <property type="entry name" value="NagB/RpiA/CoA transferase-like"/>
    <property type="match status" value="1"/>
</dbReference>
<dbReference type="EMBL" id="CBDS010000068">
    <property type="protein sequence ID" value="CDB45955.1"/>
    <property type="molecule type" value="Genomic_DNA"/>
</dbReference>
<dbReference type="PIRSF" id="PIRSF020269">
    <property type="entry name" value="DUF1121"/>
    <property type="match status" value="1"/>
</dbReference>
<dbReference type="EMBL" id="WNBM01000007">
    <property type="protein sequence ID" value="MTT76439.1"/>
    <property type="molecule type" value="Genomic_DNA"/>
</dbReference>
<dbReference type="AlphaFoldDB" id="A0A3G9H2X0"/>
<dbReference type="InterPro" id="IPR003741">
    <property type="entry name" value="LUD_dom"/>
</dbReference>
<dbReference type="Proteomes" id="UP000484547">
    <property type="component" value="Unassembled WGS sequence"/>
</dbReference>
<dbReference type="PANTHER" id="PTHR36179">
    <property type="entry name" value="LUD_DOM DOMAIN-CONTAINING PROTEIN"/>
    <property type="match status" value="1"/>
</dbReference>
<evidence type="ECO:0000313" key="4">
    <source>
        <dbReference type="EMBL" id="MTU04503.1"/>
    </source>
</evidence>
<dbReference type="EMBL" id="WNBW01000007">
    <property type="protein sequence ID" value="MTU04503.1"/>
    <property type="molecule type" value="Genomic_DNA"/>
</dbReference>
<evidence type="ECO:0000313" key="6">
    <source>
        <dbReference type="Proteomes" id="UP000484547"/>
    </source>
</evidence>
<protein>
    <submittedName>
        <fullName evidence="3">Lactate utilization protein</fullName>
    </submittedName>
</protein>
<evidence type="ECO:0000313" key="2">
    <source>
        <dbReference type="EMBL" id="CDB45955.1"/>
    </source>
</evidence>
<evidence type="ECO:0000313" key="3">
    <source>
        <dbReference type="EMBL" id="MTT76439.1"/>
    </source>
</evidence>
<dbReference type="RefSeq" id="WP_021717930.1">
    <property type="nucleotide sequence ID" value="NZ_AP019004.1"/>
</dbReference>
<dbReference type="OrthoDB" id="9809147at2"/>